<dbReference type="Gene3D" id="1.20.1250.20">
    <property type="entry name" value="MFS general substrate transporter like domains"/>
    <property type="match status" value="2"/>
</dbReference>
<evidence type="ECO:0000256" key="4">
    <source>
        <dbReference type="ARBA" id="ARBA00022989"/>
    </source>
</evidence>
<dbReference type="SUPFAM" id="SSF103473">
    <property type="entry name" value="MFS general substrate transporter"/>
    <property type="match status" value="1"/>
</dbReference>
<evidence type="ECO:0000256" key="3">
    <source>
        <dbReference type="ARBA" id="ARBA00022692"/>
    </source>
</evidence>
<keyword evidence="2" id="KW-0813">Transport</keyword>
<feature type="transmembrane region" description="Helical" evidence="7">
    <location>
        <begin position="332"/>
        <end position="353"/>
    </location>
</feature>
<dbReference type="PROSITE" id="PS50850">
    <property type="entry name" value="MFS"/>
    <property type="match status" value="1"/>
</dbReference>
<feature type="region of interest" description="Disordered" evidence="6">
    <location>
        <begin position="61"/>
        <end position="84"/>
    </location>
</feature>
<feature type="transmembrane region" description="Helical" evidence="7">
    <location>
        <begin position="365"/>
        <end position="386"/>
    </location>
</feature>
<keyword evidence="3 7" id="KW-0812">Transmembrane</keyword>
<name>A0A438N983_EXOME</name>
<feature type="transmembrane region" description="Helical" evidence="7">
    <location>
        <begin position="422"/>
        <end position="444"/>
    </location>
</feature>
<reference evidence="9 10" key="1">
    <citation type="submission" date="2017-03" db="EMBL/GenBank/DDBJ databases">
        <title>Genomes of endolithic fungi from Antarctica.</title>
        <authorList>
            <person name="Coleine C."/>
            <person name="Masonjones S."/>
            <person name="Stajich J.E."/>
        </authorList>
    </citation>
    <scope>NUCLEOTIDE SEQUENCE [LARGE SCALE GENOMIC DNA]</scope>
    <source>
        <strain evidence="9 10">CCFEE 6314</strain>
    </source>
</reference>
<dbReference type="EMBL" id="NAJM01000013">
    <property type="protein sequence ID" value="RVX72337.1"/>
    <property type="molecule type" value="Genomic_DNA"/>
</dbReference>
<dbReference type="AlphaFoldDB" id="A0A438N983"/>
<feature type="compositionally biased region" description="Basic and acidic residues" evidence="6">
    <location>
        <begin position="61"/>
        <end position="78"/>
    </location>
</feature>
<dbReference type="Proteomes" id="UP000288859">
    <property type="component" value="Unassembled WGS sequence"/>
</dbReference>
<proteinExistence type="predicted"/>
<evidence type="ECO:0000256" key="6">
    <source>
        <dbReference type="SAM" id="MobiDB-lite"/>
    </source>
</evidence>
<dbReference type="InterPro" id="IPR020846">
    <property type="entry name" value="MFS_dom"/>
</dbReference>
<comment type="subcellular location">
    <subcellularLocation>
        <location evidence="1">Membrane</location>
        <topology evidence="1">Multi-pass membrane protein</topology>
    </subcellularLocation>
</comment>
<protein>
    <recommendedName>
        <fullName evidence="8">Major facilitator superfamily (MFS) profile domain-containing protein</fullName>
    </recommendedName>
</protein>
<organism evidence="9 10">
    <name type="scientific">Exophiala mesophila</name>
    <name type="common">Black yeast-like fungus</name>
    <dbReference type="NCBI Taxonomy" id="212818"/>
    <lineage>
        <taxon>Eukaryota</taxon>
        <taxon>Fungi</taxon>
        <taxon>Dikarya</taxon>
        <taxon>Ascomycota</taxon>
        <taxon>Pezizomycotina</taxon>
        <taxon>Eurotiomycetes</taxon>
        <taxon>Chaetothyriomycetidae</taxon>
        <taxon>Chaetothyriales</taxon>
        <taxon>Herpotrichiellaceae</taxon>
        <taxon>Exophiala</taxon>
    </lineage>
</organism>
<feature type="transmembrane region" description="Helical" evidence="7">
    <location>
        <begin position="456"/>
        <end position="476"/>
    </location>
</feature>
<keyword evidence="5 7" id="KW-0472">Membrane</keyword>
<evidence type="ECO:0000256" key="5">
    <source>
        <dbReference type="ARBA" id="ARBA00023136"/>
    </source>
</evidence>
<feature type="transmembrane region" description="Helical" evidence="7">
    <location>
        <begin position="200"/>
        <end position="219"/>
    </location>
</feature>
<feature type="transmembrane region" description="Helical" evidence="7">
    <location>
        <begin position="488"/>
        <end position="512"/>
    </location>
</feature>
<feature type="region of interest" description="Disordered" evidence="6">
    <location>
        <begin position="1"/>
        <end position="24"/>
    </location>
</feature>
<feature type="transmembrane region" description="Helical" evidence="7">
    <location>
        <begin position="231"/>
        <end position="250"/>
    </location>
</feature>
<dbReference type="OrthoDB" id="2962993at2759"/>
<accession>A0A438N983</accession>
<comment type="caution">
    <text evidence="9">The sequence shown here is derived from an EMBL/GenBank/DDBJ whole genome shotgun (WGS) entry which is preliminary data.</text>
</comment>
<evidence type="ECO:0000313" key="9">
    <source>
        <dbReference type="EMBL" id="RVX72337.1"/>
    </source>
</evidence>
<dbReference type="GO" id="GO:0016020">
    <property type="term" value="C:membrane"/>
    <property type="evidence" value="ECO:0007669"/>
    <property type="project" value="UniProtKB-SubCell"/>
</dbReference>
<dbReference type="InterPro" id="IPR036259">
    <property type="entry name" value="MFS_trans_sf"/>
</dbReference>
<feature type="transmembrane region" description="Helical" evidence="7">
    <location>
        <begin position="398"/>
        <end position="416"/>
    </location>
</feature>
<feature type="transmembrane region" description="Helical" evidence="7">
    <location>
        <begin position="169"/>
        <end position="188"/>
    </location>
</feature>
<dbReference type="PANTHER" id="PTHR43791">
    <property type="entry name" value="PERMEASE-RELATED"/>
    <property type="match status" value="1"/>
</dbReference>
<evidence type="ECO:0000256" key="1">
    <source>
        <dbReference type="ARBA" id="ARBA00004141"/>
    </source>
</evidence>
<feature type="transmembrane region" description="Helical" evidence="7">
    <location>
        <begin position="262"/>
        <end position="284"/>
    </location>
</feature>
<evidence type="ECO:0000256" key="7">
    <source>
        <dbReference type="SAM" id="Phobius"/>
    </source>
</evidence>
<keyword evidence="4 7" id="KW-1133">Transmembrane helix</keyword>
<feature type="transmembrane region" description="Helical" evidence="7">
    <location>
        <begin position="140"/>
        <end position="162"/>
    </location>
</feature>
<feature type="domain" description="Major facilitator superfamily (MFS) profile" evidence="8">
    <location>
        <begin position="103"/>
        <end position="516"/>
    </location>
</feature>
<dbReference type="VEuPathDB" id="FungiDB:PV10_02049"/>
<dbReference type="Pfam" id="PF07690">
    <property type="entry name" value="MFS_1"/>
    <property type="match status" value="1"/>
</dbReference>
<feature type="transmembrane region" description="Helical" evidence="7">
    <location>
        <begin position="99"/>
        <end position="116"/>
    </location>
</feature>
<feature type="compositionally biased region" description="Basic and acidic residues" evidence="6">
    <location>
        <begin position="1"/>
        <end position="17"/>
    </location>
</feature>
<evidence type="ECO:0000313" key="10">
    <source>
        <dbReference type="Proteomes" id="UP000288859"/>
    </source>
</evidence>
<evidence type="ECO:0000259" key="8">
    <source>
        <dbReference type="PROSITE" id="PS50850"/>
    </source>
</evidence>
<dbReference type="FunFam" id="1.20.1250.20:FF:000018">
    <property type="entry name" value="MFS transporter permease"/>
    <property type="match status" value="1"/>
</dbReference>
<dbReference type="InterPro" id="IPR011701">
    <property type="entry name" value="MFS"/>
</dbReference>
<dbReference type="GO" id="GO:0022857">
    <property type="term" value="F:transmembrane transporter activity"/>
    <property type="evidence" value="ECO:0007669"/>
    <property type="project" value="InterPro"/>
</dbReference>
<dbReference type="FunFam" id="1.20.1250.20:FF:000013">
    <property type="entry name" value="MFS general substrate transporter"/>
    <property type="match status" value="1"/>
</dbReference>
<sequence length="547" mass="60844">MISRLCEHTKTDSDHRPTQGSDYTSHLTPDNWVFTVDSEYKVTQMAMTHSSNTSLALDPAPAEKEMASVDQATPKDESENGSSDVYIDPIKEARMMRKFDMYAIVPMGFLYLMSNLNRSNLGNANIAGMPEEIGLTGNQFGVATTLLFATYVPFEGPVAVLLKVIGPKPLMTTCAFCWGISAMAMAFIQDYRGLYACRLLIGFFEAGLIPCINVYLGWVYKKSERGKRSSLIFAFSAFSSAFGGILAFGLTQIHGPNGFSGWRWLFCVEGAMTVIIVPIFWIIFPKSPTEAWFLKPEEKRMMNLRYELDPSWGYSETFSWKECIKAFKDPKWYAFFCYQFSINISLYGLTTFLPAIVRGLGYTSVMANLMTVPIYICALFFFLLLAYFSDRSGVRGPFLLGGLLCLVIGYAILISVDNLKVRFFACFVAALGIYPTTGLSLMWLQDNVARHYKRATMVGFTLTIGNTAGVAVGQIFTAQTGPRYIRGLSIALGLACFAACIVVTMMTTMVFVNRKRAARILAAEQAGNPLESDPSLGDYDVYFKYSI</sequence>
<gene>
    <name evidence="9" type="ORF">B0A52_04542</name>
</gene>
<evidence type="ECO:0000256" key="2">
    <source>
        <dbReference type="ARBA" id="ARBA00022448"/>
    </source>
</evidence>
<dbReference type="PANTHER" id="PTHR43791:SF101">
    <property type="entry name" value="HIGH-AFFINITY NICOTINIC ACID TRANSPORTER"/>
    <property type="match status" value="1"/>
</dbReference>